<evidence type="ECO:0000313" key="2">
    <source>
        <dbReference type="EMBL" id="CAL4787555.1"/>
    </source>
</evidence>
<proteinExistence type="predicted"/>
<gene>
    <name evidence="1" type="ORF">C1SCF055_LOCUS26377</name>
</gene>
<dbReference type="Proteomes" id="UP001152797">
    <property type="component" value="Unassembled WGS sequence"/>
</dbReference>
<accession>A0A9P1CYR0</accession>
<evidence type="ECO:0000313" key="3">
    <source>
        <dbReference type="Proteomes" id="UP001152797"/>
    </source>
</evidence>
<reference evidence="2 3" key="2">
    <citation type="submission" date="2024-05" db="EMBL/GenBank/DDBJ databases">
        <authorList>
            <person name="Chen Y."/>
            <person name="Shah S."/>
            <person name="Dougan E. K."/>
            <person name="Thang M."/>
            <person name="Chan C."/>
        </authorList>
    </citation>
    <scope>NUCLEOTIDE SEQUENCE [LARGE SCALE GENOMIC DNA]</scope>
</reference>
<dbReference type="EMBL" id="CAMXCT010002757">
    <property type="protein sequence ID" value="CAI4000243.1"/>
    <property type="molecule type" value="Genomic_DNA"/>
</dbReference>
<dbReference type="EMBL" id="CAMXCT020002757">
    <property type="protein sequence ID" value="CAL1153618.1"/>
    <property type="molecule type" value="Genomic_DNA"/>
</dbReference>
<reference evidence="1" key="1">
    <citation type="submission" date="2022-10" db="EMBL/GenBank/DDBJ databases">
        <authorList>
            <person name="Chen Y."/>
            <person name="Dougan E. K."/>
            <person name="Chan C."/>
            <person name="Rhodes N."/>
            <person name="Thang M."/>
        </authorList>
    </citation>
    <scope>NUCLEOTIDE SEQUENCE</scope>
</reference>
<organism evidence="1">
    <name type="scientific">Cladocopium goreaui</name>
    <dbReference type="NCBI Taxonomy" id="2562237"/>
    <lineage>
        <taxon>Eukaryota</taxon>
        <taxon>Sar</taxon>
        <taxon>Alveolata</taxon>
        <taxon>Dinophyceae</taxon>
        <taxon>Suessiales</taxon>
        <taxon>Symbiodiniaceae</taxon>
        <taxon>Cladocopium</taxon>
    </lineage>
</organism>
<keyword evidence="3" id="KW-1185">Reference proteome</keyword>
<comment type="caution">
    <text evidence="1">The sequence shown here is derived from an EMBL/GenBank/DDBJ whole genome shotgun (WGS) entry which is preliminary data.</text>
</comment>
<dbReference type="AlphaFoldDB" id="A0A9P1CYR0"/>
<name>A0A9P1CYR0_9DINO</name>
<dbReference type="OrthoDB" id="418523at2759"/>
<protein>
    <submittedName>
        <fullName evidence="1">Uncharacterized protein</fullName>
    </submittedName>
</protein>
<dbReference type="EMBL" id="CAMXCT030002757">
    <property type="protein sequence ID" value="CAL4787555.1"/>
    <property type="molecule type" value="Genomic_DNA"/>
</dbReference>
<evidence type="ECO:0000313" key="1">
    <source>
        <dbReference type="EMBL" id="CAI4000243.1"/>
    </source>
</evidence>
<sequence length="213" mass="24578">MRELLITDANIYFVGPDMDSYRDTIQEVADRLNYTYLDFNYTDLPSASELTGVLEKVIVIPPLTSVTRFPWKVAVHGLVVWIDPDGWKRRDVIERDKVRKKKFPKKKAIFGPEQPTDFSLHKPKNVDAADPVDMWQEADVHVDLQARPEMPVADLIMASVIDAILRSPPKWRNWMKAGKVRGTIPSDYETPYQVRREFHSYGISPRLNKLLNA</sequence>